<dbReference type="RefSeq" id="WP_106521695.1">
    <property type="nucleotide sequence ID" value="NZ_PYGD01000001.1"/>
</dbReference>
<comment type="caution">
    <text evidence="2">The sequence shown here is derived from an EMBL/GenBank/DDBJ whole genome shotgun (WGS) entry which is preliminary data.</text>
</comment>
<feature type="transmembrane region" description="Helical" evidence="1">
    <location>
        <begin position="158"/>
        <end position="180"/>
    </location>
</feature>
<keyword evidence="1" id="KW-0472">Membrane</keyword>
<dbReference type="InterPro" id="IPR046487">
    <property type="entry name" value="DUF6580"/>
</dbReference>
<gene>
    <name evidence="2" type="ORF">B0I18_1011183</name>
</gene>
<keyword evidence="1" id="KW-0812">Transmembrane</keyword>
<dbReference type="OrthoDB" id="9806699at2"/>
<keyword evidence="3" id="KW-1185">Reference proteome</keyword>
<feature type="transmembrane region" description="Helical" evidence="1">
    <location>
        <begin position="108"/>
        <end position="133"/>
    </location>
</feature>
<keyword evidence="1" id="KW-1133">Transmembrane helix</keyword>
<dbReference type="AlphaFoldDB" id="A0A2P8DCT7"/>
<evidence type="ECO:0000313" key="3">
    <source>
        <dbReference type="Proteomes" id="UP000240572"/>
    </source>
</evidence>
<proteinExistence type="predicted"/>
<sequence length="195" mass="21022">MKQNNDLKQILLCAGLILAAVAARIVNAEAHLYNLAPVAALSLFSGAVLKNKSYAYLIPLAAYFISDLYFQVTAGTGFYGISQFFVYGGMALVALLGTRMGQPKALKVFGFSIAGSLLFWIISNFGVFVGGYWGTGLKGFTTTYLMALPFYTKNGTTFFMNSLLGDLIFSGVLFGAYALLKPKTNAAREEVLGVR</sequence>
<feature type="transmembrane region" description="Helical" evidence="1">
    <location>
        <begin position="78"/>
        <end position="96"/>
    </location>
</feature>
<dbReference type="EMBL" id="PYGD01000001">
    <property type="protein sequence ID" value="PSK95019.1"/>
    <property type="molecule type" value="Genomic_DNA"/>
</dbReference>
<name>A0A2P8DCT7_9BACT</name>
<reference evidence="2 3" key="1">
    <citation type="submission" date="2018-03" db="EMBL/GenBank/DDBJ databases">
        <title>Genomic Encyclopedia of Type Strains, Phase III (KMG-III): the genomes of soil and plant-associated and newly described type strains.</title>
        <authorList>
            <person name="Whitman W."/>
        </authorList>
    </citation>
    <scope>NUCLEOTIDE SEQUENCE [LARGE SCALE GENOMIC DNA]</scope>
    <source>
        <strain evidence="2 3">CGMCC 1.12700</strain>
    </source>
</reference>
<dbReference type="Proteomes" id="UP000240572">
    <property type="component" value="Unassembled WGS sequence"/>
</dbReference>
<protein>
    <submittedName>
        <fullName evidence="2">Uncharacterized protein</fullName>
    </submittedName>
</protein>
<dbReference type="Pfam" id="PF20221">
    <property type="entry name" value="DUF6580"/>
    <property type="match status" value="1"/>
</dbReference>
<accession>A0A2P8DCT7</accession>
<evidence type="ECO:0000256" key="1">
    <source>
        <dbReference type="SAM" id="Phobius"/>
    </source>
</evidence>
<evidence type="ECO:0000313" key="2">
    <source>
        <dbReference type="EMBL" id="PSK95019.1"/>
    </source>
</evidence>
<organism evidence="2 3">
    <name type="scientific">Taibaiella chishuiensis</name>
    <dbReference type="NCBI Taxonomy" id="1434707"/>
    <lineage>
        <taxon>Bacteria</taxon>
        <taxon>Pseudomonadati</taxon>
        <taxon>Bacteroidota</taxon>
        <taxon>Chitinophagia</taxon>
        <taxon>Chitinophagales</taxon>
        <taxon>Chitinophagaceae</taxon>
        <taxon>Taibaiella</taxon>
    </lineage>
</organism>